<reference evidence="2 3" key="1">
    <citation type="submission" date="2018-06" db="EMBL/GenBank/DDBJ databases">
        <authorList>
            <consortium name="Pathogen Informatics"/>
            <person name="Doyle S."/>
        </authorList>
    </citation>
    <scope>NUCLEOTIDE SEQUENCE [LARGE SCALE GENOMIC DNA]</scope>
    <source>
        <strain evidence="2 3">NCTC13163</strain>
    </source>
</reference>
<dbReference type="RefSeq" id="WP_029333884.1">
    <property type="nucleotide sequence ID" value="NZ_UGGP01000001.1"/>
</dbReference>
<proteinExistence type="predicted"/>
<evidence type="ECO:0000256" key="1">
    <source>
        <dbReference type="SAM" id="Phobius"/>
    </source>
</evidence>
<feature type="transmembrane region" description="Helical" evidence="1">
    <location>
        <begin position="131"/>
        <end position="152"/>
    </location>
</feature>
<dbReference type="Proteomes" id="UP000254060">
    <property type="component" value="Unassembled WGS sequence"/>
</dbReference>
<gene>
    <name evidence="2" type="ORF">NCTC13163_02930</name>
</gene>
<dbReference type="OrthoDB" id="2448479at2"/>
<dbReference type="GO" id="GO:0016020">
    <property type="term" value="C:membrane"/>
    <property type="evidence" value="ECO:0007669"/>
    <property type="project" value="InterPro"/>
</dbReference>
<keyword evidence="1" id="KW-0472">Membrane</keyword>
<dbReference type="InterPro" id="IPR010288">
    <property type="entry name" value="EcsB_ABC"/>
</dbReference>
<protein>
    <submittedName>
        <fullName evidence="2">Predicted ABC-type exoprotein transport system, permease component</fullName>
    </submittedName>
</protein>
<dbReference type="EMBL" id="UGGP01000001">
    <property type="protein sequence ID" value="STO09492.1"/>
    <property type="molecule type" value="Genomic_DNA"/>
</dbReference>
<feature type="transmembrane region" description="Helical" evidence="1">
    <location>
        <begin position="53"/>
        <end position="74"/>
    </location>
</feature>
<keyword evidence="1" id="KW-1133">Transmembrane helix</keyword>
<feature type="transmembrane region" description="Helical" evidence="1">
    <location>
        <begin position="21"/>
        <end position="47"/>
    </location>
</feature>
<dbReference type="STRING" id="1397694.GCA_000702585_00352"/>
<feature type="transmembrane region" description="Helical" evidence="1">
    <location>
        <begin position="278"/>
        <end position="297"/>
    </location>
</feature>
<organism evidence="2 3">
    <name type="scientific">Exiguobacterium aurantiacum</name>
    <dbReference type="NCBI Taxonomy" id="33987"/>
    <lineage>
        <taxon>Bacteria</taxon>
        <taxon>Bacillati</taxon>
        <taxon>Bacillota</taxon>
        <taxon>Bacilli</taxon>
        <taxon>Bacillales</taxon>
        <taxon>Bacillales Family XII. Incertae Sedis</taxon>
        <taxon>Exiguobacterium</taxon>
    </lineage>
</organism>
<accession>A0A377FXC2</accession>
<dbReference type="AlphaFoldDB" id="A0A377FXC2"/>
<keyword evidence="1" id="KW-0812">Transmembrane</keyword>
<feature type="transmembrane region" description="Helical" evidence="1">
    <location>
        <begin position="188"/>
        <end position="208"/>
    </location>
</feature>
<dbReference type="Pfam" id="PF05975">
    <property type="entry name" value="EcsB"/>
    <property type="match status" value="1"/>
</dbReference>
<feature type="transmembrane region" description="Helical" evidence="1">
    <location>
        <begin position="164"/>
        <end position="182"/>
    </location>
</feature>
<evidence type="ECO:0000313" key="2">
    <source>
        <dbReference type="EMBL" id="STO09492.1"/>
    </source>
</evidence>
<sequence length="334" mass="38840">MTVRDVWVRRVRTHLINQWKTWRLVFDWTIVLYGVIPFALFLGYQYALIWQGAYAWLLDVPMLAWAAVLLLIQLQDNFFAWVERADVTIVANRDLVSALKRYSIGYHLVGMGMKYMLVLGLLAPVLKLHGWPIVSLFAFGFALLLVAWLHMWLRYLLDMSRTHWSLRLLVPVVAFFSTYALLTDLPLLAVVLGSGSVAFALLAGEGWLSRHPYIGREVEHAANVRTSFDRSLLSTSGVFEKPNLRKRPYYRPEAKRFGSVERTLAILLYMRTPSHRNLWLRLIPLAVTGFLLVPSWFKLVIPLYIGYVIWQERSAFLTEMKRHPFFRTIEGRKK</sequence>
<feature type="transmembrane region" description="Helical" evidence="1">
    <location>
        <begin position="104"/>
        <end position="125"/>
    </location>
</feature>
<name>A0A377FXC2_9BACL</name>
<evidence type="ECO:0000313" key="3">
    <source>
        <dbReference type="Proteomes" id="UP000254060"/>
    </source>
</evidence>